<gene>
    <name evidence="2" type="ORF">RQM65_02885</name>
    <name evidence="3" type="ORF">RQM65_05235</name>
    <name evidence="4" type="ORF">RQM65_06280</name>
</gene>
<dbReference type="PROSITE" id="PS50994">
    <property type="entry name" value="INTEGRASE"/>
    <property type="match status" value="1"/>
</dbReference>
<dbReference type="Gene3D" id="3.30.420.10">
    <property type="entry name" value="Ribonuclease H-like superfamily/Ribonuclease H"/>
    <property type="match status" value="1"/>
</dbReference>
<dbReference type="InterPro" id="IPR048020">
    <property type="entry name" value="Transpos_IS3"/>
</dbReference>
<organism evidence="4 5">
    <name type="scientific">Pricia mediterranea</name>
    <dbReference type="NCBI Taxonomy" id="3076079"/>
    <lineage>
        <taxon>Bacteria</taxon>
        <taxon>Pseudomonadati</taxon>
        <taxon>Bacteroidota</taxon>
        <taxon>Flavobacteriia</taxon>
        <taxon>Flavobacteriales</taxon>
        <taxon>Flavobacteriaceae</taxon>
        <taxon>Pricia</taxon>
    </lineage>
</organism>
<reference evidence="4 5" key="1">
    <citation type="submission" date="2023-09" db="EMBL/GenBank/DDBJ databases">
        <title>Novel taxa isolated from Blanes Bay.</title>
        <authorList>
            <person name="Rey-Velasco X."/>
            <person name="Lucena T."/>
        </authorList>
    </citation>
    <scope>NUCLEOTIDE SEQUENCE [LARGE SCALE GENOMIC DNA]</scope>
    <source>
        <strain evidence="4 5">S334</strain>
    </source>
</reference>
<accession>A0ABU3L4Y0</accession>
<dbReference type="InterPro" id="IPR036397">
    <property type="entry name" value="RNaseH_sf"/>
</dbReference>
<dbReference type="SUPFAM" id="SSF46689">
    <property type="entry name" value="Homeodomain-like"/>
    <property type="match status" value="1"/>
</dbReference>
<dbReference type="PANTHER" id="PTHR46889:SF4">
    <property type="entry name" value="TRANSPOSASE INSO FOR INSERTION SEQUENCE ELEMENT IS911B-RELATED"/>
    <property type="match status" value="1"/>
</dbReference>
<sequence>MRRKARHYTDEFKQKAVELTYARGSIVEICRELDIPRSVLGRWRKEMGELGPNSFPGRGNAKMTDEQKEIGRLEKRLRDAELERDIPKKGHWHLLRERQEIYRFIKDHKKEFPVGKMCKVFKVSRSGFYAWQNHMPSKRDNENRMLLCEIMRVHERSKASYGSPRMTDELRARGFDVSRPRVARLMRKNGIRAVHAKKFVVTTDSKHRYPVVENKLDRDFSAGESGRAWVSDITYVKTAKGWLYLTVVLDLFDRKVLGWSQSDDLCAEKTTVAAWKMAVVNRPPSKKLIFHSDRGIQYACHDFVNLLDSYKCVERSMSRKGNCWDNAVAESFFKTIKVELIYRNGYREKKEAALSIFEWIETWYNRNRRHSALGNMTINEFEKSMQLKNVA</sequence>
<protein>
    <submittedName>
        <fullName evidence="4">IS3 family transposase</fullName>
    </submittedName>
</protein>
<dbReference type="InterPro" id="IPR001584">
    <property type="entry name" value="Integrase_cat-core"/>
</dbReference>
<dbReference type="NCBIfam" id="NF033516">
    <property type="entry name" value="transpos_IS3"/>
    <property type="match status" value="1"/>
</dbReference>
<dbReference type="SUPFAM" id="SSF53098">
    <property type="entry name" value="Ribonuclease H-like"/>
    <property type="match status" value="1"/>
</dbReference>
<dbReference type="EMBL" id="JAVTTP010000001">
    <property type="protein sequence ID" value="MDT7828066.1"/>
    <property type="molecule type" value="Genomic_DNA"/>
</dbReference>
<evidence type="ECO:0000313" key="3">
    <source>
        <dbReference type="EMBL" id="MDT7828066.1"/>
    </source>
</evidence>
<dbReference type="Pfam" id="PF00665">
    <property type="entry name" value="rve"/>
    <property type="match status" value="1"/>
</dbReference>
<name>A0ABU3L4Y0_9FLAO</name>
<dbReference type="InterPro" id="IPR050900">
    <property type="entry name" value="Transposase_IS3/IS150/IS904"/>
</dbReference>
<dbReference type="RefSeq" id="WP_314012607.1">
    <property type="nucleotide sequence ID" value="NZ_JAVTTP010000001.1"/>
</dbReference>
<dbReference type="PANTHER" id="PTHR46889">
    <property type="entry name" value="TRANSPOSASE INSF FOR INSERTION SEQUENCE IS3B-RELATED"/>
    <property type="match status" value="1"/>
</dbReference>
<dbReference type="Pfam" id="PF01527">
    <property type="entry name" value="HTH_Tnp_1"/>
    <property type="match status" value="1"/>
</dbReference>
<feature type="domain" description="Integrase catalytic" evidence="1">
    <location>
        <begin position="220"/>
        <end position="385"/>
    </location>
</feature>
<dbReference type="EMBL" id="JAVTTP010000001">
    <property type="protein sequence ID" value="MDT7827610.1"/>
    <property type="molecule type" value="Genomic_DNA"/>
</dbReference>
<proteinExistence type="predicted"/>
<dbReference type="InterPro" id="IPR002514">
    <property type="entry name" value="Transposase_8"/>
</dbReference>
<dbReference type="Proteomes" id="UP001250656">
    <property type="component" value="Unassembled WGS sequence"/>
</dbReference>
<evidence type="ECO:0000313" key="5">
    <source>
        <dbReference type="Proteomes" id="UP001250656"/>
    </source>
</evidence>
<comment type="caution">
    <text evidence="4">The sequence shown here is derived from an EMBL/GenBank/DDBJ whole genome shotgun (WGS) entry which is preliminary data.</text>
</comment>
<keyword evidence="5" id="KW-1185">Reference proteome</keyword>
<dbReference type="Pfam" id="PF13276">
    <property type="entry name" value="HTH_21"/>
    <property type="match status" value="1"/>
</dbReference>
<dbReference type="InterPro" id="IPR025948">
    <property type="entry name" value="HTH-like_dom"/>
</dbReference>
<dbReference type="InterPro" id="IPR009057">
    <property type="entry name" value="Homeodomain-like_sf"/>
</dbReference>
<dbReference type="Pfam" id="PF13333">
    <property type="entry name" value="rve_2"/>
    <property type="match status" value="1"/>
</dbReference>
<evidence type="ECO:0000259" key="1">
    <source>
        <dbReference type="PROSITE" id="PS50994"/>
    </source>
</evidence>
<evidence type="ECO:0000313" key="2">
    <source>
        <dbReference type="EMBL" id="MDT7827610.1"/>
    </source>
</evidence>
<evidence type="ECO:0000313" key="4">
    <source>
        <dbReference type="EMBL" id="MDT7828264.1"/>
    </source>
</evidence>
<dbReference type="InterPro" id="IPR012337">
    <property type="entry name" value="RNaseH-like_sf"/>
</dbReference>
<dbReference type="EMBL" id="JAVTTP010000001">
    <property type="protein sequence ID" value="MDT7828264.1"/>
    <property type="molecule type" value="Genomic_DNA"/>
</dbReference>
<dbReference type="Gene3D" id="1.10.10.60">
    <property type="entry name" value="Homeodomain-like"/>
    <property type="match status" value="1"/>
</dbReference>